<feature type="signal peptide" evidence="2">
    <location>
        <begin position="1"/>
        <end position="19"/>
    </location>
</feature>
<feature type="region of interest" description="Disordered" evidence="1">
    <location>
        <begin position="21"/>
        <end position="50"/>
    </location>
</feature>
<keyword evidence="3" id="KW-1185">Reference proteome</keyword>
<evidence type="ECO:0000256" key="2">
    <source>
        <dbReference type="SAM" id="SignalP"/>
    </source>
</evidence>
<feature type="compositionally biased region" description="Basic and acidic residues" evidence="1">
    <location>
        <begin position="234"/>
        <end position="243"/>
    </location>
</feature>
<dbReference type="Proteomes" id="UP000025227">
    <property type="component" value="Unplaced"/>
</dbReference>
<sequence length="371" mass="41960">MQCLLLALLFLLPSVVVSGVDSNGDAKDNHPKDNSLENEDTKNEPIPDIHGLSREMFGQELEKLDPDVVYDALKRVNNGHFTKKRAALEIQQFLLAMPDEKRNMMETRYPSLKPKRSPVGKKDSSHEIGDDARKKLLDRLSEEMFGEKVKDVTIGILDDESNPVVARTLEAVRDDKGALSFVHGTITMINIFNKRRHSADHLVEGIEMVLGHSGSEELLLKTFPTLKEIIDHTSKPKIKETKPADATQEQEQKIKTTQPSDDQKRKDDKSEEVQGLGMFPASRKDPFGGGESEEAEPEDANQGQGQKIRTTQPNNDQKTVEPKGTENSFERNLLNLLSEEIFGEKRKTSMTRRWPMQLLRSRVLVFTLDFF</sequence>
<reference evidence="4" key="1">
    <citation type="submission" date="2020-12" db="UniProtKB">
        <authorList>
            <consortium name="WormBaseParasite"/>
        </authorList>
    </citation>
    <scope>IDENTIFICATION</scope>
    <source>
        <strain evidence="4">MHco3</strain>
    </source>
</reference>
<feature type="compositionally biased region" description="Basic and acidic residues" evidence="1">
    <location>
        <begin position="261"/>
        <end position="272"/>
    </location>
</feature>
<accession>A0A7I4Y4R8</accession>
<evidence type="ECO:0000256" key="1">
    <source>
        <dbReference type="SAM" id="MobiDB-lite"/>
    </source>
</evidence>
<dbReference type="AlphaFoldDB" id="A0A7I4Y4R8"/>
<evidence type="ECO:0000313" key="3">
    <source>
        <dbReference type="Proteomes" id="UP000025227"/>
    </source>
</evidence>
<feature type="compositionally biased region" description="Basic and acidic residues" evidence="1">
    <location>
        <begin position="24"/>
        <end position="50"/>
    </location>
</feature>
<feature type="region of interest" description="Disordered" evidence="1">
    <location>
        <begin position="234"/>
        <end position="331"/>
    </location>
</feature>
<feature type="chain" id="PRO_5029695487" evidence="2">
    <location>
        <begin position="20"/>
        <end position="371"/>
    </location>
</feature>
<evidence type="ECO:0000313" key="4">
    <source>
        <dbReference type="WBParaSite" id="HCON_00045130-00002"/>
    </source>
</evidence>
<organism evidence="3 4">
    <name type="scientific">Haemonchus contortus</name>
    <name type="common">Barber pole worm</name>
    <dbReference type="NCBI Taxonomy" id="6289"/>
    <lineage>
        <taxon>Eukaryota</taxon>
        <taxon>Metazoa</taxon>
        <taxon>Ecdysozoa</taxon>
        <taxon>Nematoda</taxon>
        <taxon>Chromadorea</taxon>
        <taxon>Rhabditida</taxon>
        <taxon>Rhabditina</taxon>
        <taxon>Rhabditomorpha</taxon>
        <taxon>Strongyloidea</taxon>
        <taxon>Trichostrongylidae</taxon>
        <taxon>Haemonchus</taxon>
    </lineage>
</organism>
<name>A0A7I4Y4R8_HAECO</name>
<dbReference type="WBParaSite" id="HCON_00045130-00002">
    <property type="protein sequence ID" value="HCON_00045130-00002"/>
    <property type="gene ID" value="HCON_00045130"/>
</dbReference>
<proteinExistence type="predicted"/>
<protein>
    <submittedName>
        <fullName evidence="4">Uncharacterized protein</fullName>
    </submittedName>
</protein>
<keyword evidence="2" id="KW-0732">Signal</keyword>
<feature type="compositionally biased region" description="Polar residues" evidence="1">
    <location>
        <begin position="301"/>
        <end position="317"/>
    </location>
</feature>